<accession>A0A1V0S8M3</accession>
<organism evidence="3">
    <name type="scientific">Catovirus CTV1</name>
    <dbReference type="NCBI Taxonomy" id="1977631"/>
    <lineage>
        <taxon>Viruses</taxon>
        <taxon>Varidnaviria</taxon>
        <taxon>Bamfordvirae</taxon>
        <taxon>Nucleocytoviricota</taxon>
        <taxon>Megaviricetes</taxon>
        <taxon>Imitervirales</taxon>
        <taxon>Mimiviridae</taxon>
        <taxon>Klosneuvirinae</taxon>
        <taxon>Catovirus</taxon>
    </lineage>
</organism>
<dbReference type="SMART" id="SM00382">
    <property type="entry name" value="AAA"/>
    <property type="match status" value="1"/>
</dbReference>
<feature type="domain" description="AAA+ ATPase" evidence="2">
    <location>
        <begin position="200"/>
        <end position="333"/>
    </location>
</feature>
<dbReference type="SUPFAM" id="SSF52540">
    <property type="entry name" value="P-loop containing nucleoside triphosphate hydrolases"/>
    <property type="match status" value="1"/>
</dbReference>
<sequence length="341" mass="39128">MTDSLKYCIIASVASSVIGTILVKFGDKMYYFIENMTNPFYNEVTLDLNSSSVLCYSIKKYLIDVCQNNDEYEFRLIDGDNGPEKIPKYDLYKVMHNNEQIYIDFQDKYINIYTYTYCKYLQNKNSVLIDFLENNYNKYCTSDSIMITYRQREGVWSQSIISKPCNFNNSNLTKEMSDVLDDIDKFKNSEEEYKEKGVPYRKGYFLWGVPGSGKSTVVEIIAKKYNLSIYKLDLNSDDIDGAKVGDLISSVPENSIILIEEFDKQLKLLKSSKINKLSTGAIISSLDGIPRLSNSTILIITSNTDDLNLDPEEKEALFRPGRIDVIAKFETKLNITMNQSL</sequence>
<dbReference type="InterPro" id="IPR050747">
    <property type="entry name" value="Mitochondrial_chaperone_BCS1"/>
</dbReference>
<comment type="similarity">
    <text evidence="1">Belongs to the AAA ATPase family. BCS1 subfamily.</text>
</comment>
<evidence type="ECO:0000256" key="1">
    <source>
        <dbReference type="ARBA" id="ARBA00007448"/>
    </source>
</evidence>
<evidence type="ECO:0000259" key="2">
    <source>
        <dbReference type="SMART" id="SM00382"/>
    </source>
</evidence>
<dbReference type="Pfam" id="PF00004">
    <property type="entry name" value="AAA"/>
    <property type="match status" value="1"/>
</dbReference>
<proteinExistence type="inferred from homology"/>
<dbReference type="GO" id="GO:0005524">
    <property type="term" value="F:ATP binding"/>
    <property type="evidence" value="ECO:0007669"/>
    <property type="project" value="InterPro"/>
</dbReference>
<reference evidence="3" key="1">
    <citation type="journal article" date="2017" name="Science">
        <title>Giant viruses with an expanded complement of translation system components.</title>
        <authorList>
            <person name="Schulz F."/>
            <person name="Yutin N."/>
            <person name="Ivanova N.N."/>
            <person name="Ortega D.R."/>
            <person name="Lee T.K."/>
            <person name="Vierheilig J."/>
            <person name="Daims H."/>
            <person name="Horn M."/>
            <person name="Wagner M."/>
            <person name="Jensen G.J."/>
            <person name="Kyrpides N.C."/>
            <person name="Koonin E.V."/>
            <person name="Woyke T."/>
        </authorList>
    </citation>
    <scope>NUCLEOTIDE SEQUENCE</scope>
    <source>
        <strain evidence="3">CTV1</strain>
    </source>
</reference>
<dbReference type="PANTHER" id="PTHR23070">
    <property type="entry name" value="BCS1 AAA-TYPE ATPASE"/>
    <property type="match status" value="1"/>
</dbReference>
<dbReference type="InterPro" id="IPR027417">
    <property type="entry name" value="P-loop_NTPase"/>
</dbReference>
<name>A0A1V0S8M3_9VIRU</name>
<protein>
    <submittedName>
        <fullName evidence="3">AAA family ATPase</fullName>
    </submittedName>
</protein>
<dbReference type="EMBL" id="KY684083">
    <property type="protein sequence ID" value="ARF08055.1"/>
    <property type="molecule type" value="Genomic_DNA"/>
</dbReference>
<evidence type="ECO:0000313" key="3">
    <source>
        <dbReference type="EMBL" id="ARF08055.1"/>
    </source>
</evidence>
<dbReference type="GO" id="GO:0016887">
    <property type="term" value="F:ATP hydrolysis activity"/>
    <property type="evidence" value="ECO:0007669"/>
    <property type="project" value="InterPro"/>
</dbReference>
<dbReference type="InterPro" id="IPR003959">
    <property type="entry name" value="ATPase_AAA_core"/>
</dbReference>
<gene>
    <name evidence="3" type="ORF">Catovirus_1_105</name>
</gene>
<dbReference type="InterPro" id="IPR003593">
    <property type="entry name" value="AAA+_ATPase"/>
</dbReference>
<dbReference type="Gene3D" id="3.40.50.300">
    <property type="entry name" value="P-loop containing nucleotide triphosphate hydrolases"/>
    <property type="match status" value="1"/>
</dbReference>